<evidence type="ECO:0000313" key="1">
    <source>
        <dbReference type="EMBL" id="OBZ76100.1"/>
    </source>
</evidence>
<sequence>MLSKINEEVDEEGGSPAQRHILMFMHRLIRAIPSKATDLHARKLFRRIFDTLACMLNSAPFERERSFHLMLKLFSRFQSIGPTCAYHRIYCVQSANASGQLALSVHAGLLYDYQCDCLKRPAS</sequence>
<dbReference type="STRING" id="5627.A0A1C7MGY4"/>
<name>A0A1C7MGY4_GRIFR</name>
<evidence type="ECO:0000313" key="2">
    <source>
        <dbReference type="Proteomes" id="UP000092993"/>
    </source>
</evidence>
<dbReference type="Proteomes" id="UP000092993">
    <property type="component" value="Unassembled WGS sequence"/>
</dbReference>
<proteinExistence type="predicted"/>
<dbReference type="AlphaFoldDB" id="A0A1C7MGY4"/>
<dbReference type="OrthoDB" id="3219854at2759"/>
<comment type="caution">
    <text evidence="1">The sequence shown here is derived from an EMBL/GenBank/DDBJ whole genome shotgun (WGS) entry which is preliminary data.</text>
</comment>
<accession>A0A1C7MGY4</accession>
<keyword evidence="2" id="KW-1185">Reference proteome</keyword>
<protein>
    <submittedName>
        <fullName evidence="1">Uncharacterized protein</fullName>
    </submittedName>
</protein>
<reference evidence="1 2" key="1">
    <citation type="submission" date="2016-03" db="EMBL/GenBank/DDBJ databases">
        <title>Whole genome sequencing of Grifola frondosa 9006-11.</title>
        <authorList>
            <person name="Min B."/>
            <person name="Park H."/>
            <person name="Kim J.-G."/>
            <person name="Cho H."/>
            <person name="Oh Y.-L."/>
            <person name="Kong W.-S."/>
            <person name="Choi I.-G."/>
        </authorList>
    </citation>
    <scope>NUCLEOTIDE SEQUENCE [LARGE SCALE GENOMIC DNA]</scope>
    <source>
        <strain evidence="1 2">9006-11</strain>
    </source>
</reference>
<gene>
    <name evidence="1" type="ORF">A0H81_03255</name>
</gene>
<dbReference type="EMBL" id="LUGG01000003">
    <property type="protein sequence ID" value="OBZ76100.1"/>
    <property type="molecule type" value="Genomic_DNA"/>
</dbReference>
<organism evidence="1 2">
    <name type="scientific">Grifola frondosa</name>
    <name type="common">Maitake</name>
    <name type="synonym">Polyporus frondosus</name>
    <dbReference type="NCBI Taxonomy" id="5627"/>
    <lineage>
        <taxon>Eukaryota</taxon>
        <taxon>Fungi</taxon>
        <taxon>Dikarya</taxon>
        <taxon>Basidiomycota</taxon>
        <taxon>Agaricomycotina</taxon>
        <taxon>Agaricomycetes</taxon>
        <taxon>Polyporales</taxon>
        <taxon>Grifolaceae</taxon>
        <taxon>Grifola</taxon>
    </lineage>
</organism>